<name>A0A1G5SE06_9PROT</name>
<proteinExistence type="predicted"/>
<dbReference type="EMBL" id="FMWO01000030">
    <property type="protein sequence ID" value="SCZ84659.1"/>
    <property type="molecule type" value="Genomic_DNA"/>
</dbReference>
<reference evidence="1 2" key="1">
    <citation type="submission" date="2016-10" db="EMBL/GenBank/DDBJ databases">
        <authorList>
            <person name="de Groot N.N."/>
        </authorList>
    </citation>
    <scope>NUCLEOTIDE SEQUENCE [LARGE SCALE GENOMIC DNA]</scope>
    <source>
        <strain evidence="1">1</strain>
    </source>
</reference>
<gene>
    <name evidence="1" type="ORF">NSMM_240043</name>
</gene>
<evidence type="ECO:0000313" key="2">
    <source>
        <dbReference type="Proteomes" id="UP000198729"/>
    </source>
</evidence>
<keyword evidence="2" id="KW-1185">Reference proteome</keyword>
<sequence>MLLAVGSPMFEPPPQAVNVNATKVAANIDNFITLSSFVRFTLN</sequence>
<dbReference type="Proteomes" id="UP000198729">
    <property type="component" value="Unassembled WGS sequence"/>
</dbReference>
<accession>A0A1G5SE06</accession>
<protein>
    <submittedName>
        <fullName evidence="1">Uncharacterized protein</fullName>
    </submittedName>
</protein>
<evidence type="ECO:0000313" key="1">
    <source>
        <dbReference type="EMBL" id="SCZ84659.1"/>
    </source>
</evidence>
<organism evidence="1 2">
    <name type="scientific">Nitrosomonas mobilis</name>
    <dbReference type="NCBI Taxonomy" id="51642"/>
    <lineage>
        <taxon>Bacteria</taxon>
        <taxon>Pseudomonadati</taxon>
        <taxon>Pseudomonadota</taxon>
        <taxon>Betaproteobacteria</taxon>
        <taxon>Nitrosomonadales</taxon>
        <taxon>Nitrosomonadaceae</taxon>
        <taxon>Nitrosomonas</taxon>
    </lineage>
</organism>
<dbReference type="AlphaFoldDB" id="A0A1G5SE06"/>